<name>A0A166IKG7_DAUCS</name>
<dbReference type="SUPFAM" id="SSF101936">
    <property type="entry name" value="DNA-binding pseudobarrel domain"/>
    <property type="match status" value="3"/>
</dbReference>
<gene>
    <name evidence="7" type="ORF">DCAR_003877</name>
</gene>
<organism evidence="7">
    <name type="scientific">Daucus carota subsp. sativus</name>
    <name type="common">Carrot</name>
    <dbReference type="NCBI Taxonomy" id="79200"/>
    <lineage>
        <taxon>Eukaryota</taxon>
        <taxon>Viridiplantae</taxon>
        <taxon>Streptophyta</taxon>
        <taxon>Embryophyta</taxon>
        <taxon>Tracheophyta</taxon>
        <taxon>Spermatophyta</taxon>
        <taxon>Magnoliopsida</taxon>
        <taxon>eudicotyledons</taxon>
        <taxon>Gunneridae</taxon>
        <taxon>Pentapetalae</taxon>
        <taxon>asterids</taxon>
        <taxon>campanulids</taxon>
        <taxon>Apiales</taxon>
        <taxon>Apiaceae</taxon>
        <taxon>Apioideae</taxon>
        <taxon>Scandiceae</taxon>
        <taxon>Daucinae</taxon>
        <taxon>Daucus</taxon>
        <taxon>Daucus sect. Daucus</taxon>
    </lineage>
</organism>
<comment type="caution">
    <text evidence="7">The sequence shown here is derived from an EMBL/GenBank/DDBJ whole genome shotgun (WGS) entry which is preliminary data.</text>
</comment>
<evidence type="ECO:0000259" key="6">
    <source>
        <dbReference type="PROSITE" id="PS50863"/>
    </source>
</evidence>
<dbReference type="EMBL" id="LNRQ01000001">
    <property type="protein sequence ID" value="KZN11221.1"/>
    <property type="molecule type" value="Genomic_DNA"/>
</dbReference>
<evidence type="ECO:0000313" key="7">
    <source>
        <dbReference type="EMBL" id="KZN11221.1"/>
    </source>
</evidence>
<dbReference type="Gene3D" id="3.40.50.300">
    <property type="entry name" value="P-loop containing nucleotide triphosphate hydrolases"/>
    <property type="match status" value="1"/>
</dbReference>
<sequence>MLSTRAVKYLRALILLPTQDLALQELQSSVDILVAAPGRLMDHINNTKGFTLEHLHYLLSWADMMPGKPNRFFKIILTNVGSHTKLQLPREFLRIFSKNLKDSIMLNVPGGLEWPVDLERQKAKVWLQNGWPKFADCYSISFGYLLVFEYMGDSKFQVFIFDPSSLEIDYPLASNDKPDAVKSAQVKRRLIDIDESETSDNSSSSDDSSSSDYAVRYCKKKKAKSTSSEESANLGLEKAPTEVQKDRATAVANAFKSKNPFFVHAMKASHIVGGGWPNVYIPKTFKDAYKKWQSNEKLILDVEGNSWIVSCNLNLNCRQCRISRGWTIFARENSLVVGDVCVFELINRSSKRFKVFISRAAKETNDEGNKRLARVRSEAERARVLESVEAYKPNRPFFTVKVHRCYLYGGSMTVPMDFINKYITRGSCSIDLQLPDGKVWSVKCYIRDKCAKFSAGWKNFSIENKLAAGDICGFELVNKSLLKVAIFRVG</sequence>
<evidence type="ECO:0000256" key="1">
    <source>
        <dbReference type="ARBA" id="ARBA00004123"/>
    </source>
</evidence>
<dbReference type="Pfam" id="PF02362">
    <property type="entry name" value="B3"/>
    <property type="match status" value="3"/>
</dbReference>
<feature type="domain" description="TF-B3" evidence="6">
    <location>
        <begin position="71"/>
        <end position="164"/>
    </location>
</feature>
<dbReference type="PROSITE" id="PS50863">
    <property type="entry name" value="B3"/>
    <property type="match status" value="3"/>
</dbReference>
<dbReference type="InterPro" id="IPR044837">
    <property type="entry name" value="REM16-like"/>
</dbReference>
<reference evidence="7" key="1">
    <citation type="journal article" date="2016" name="Nat. Genet.">
        <title>A high-quality carrot genome assembly provides new insights into carotenoid accumulation and asterid genome evolution.</title>
        <authorList>
            <person name="Iorizzo M."/>
            <person name="Ellison S."/>
            <person name="Senalik D."/>
            <person name="Zeng P."/>
            <person name="Satapoomin P."/>
            <person name="Huang J."/>
            <person name="Bowman M."/>
            <person name="Iovene M."/>
            <person name="Sanseverino W."/>
            <person name="Cavagnaro P."/>
            <person name="Yildiz M."/>
            <person name="Macko-Podgorni A."/>
            <person name="Moranska E."/>
            <person name="Grzebelus E."/>
            <person name="Grzebelus D."/>
            <person name="Ashrafi H."/>
            <person name="Zheng Z."/>
            <person name="Cheng S."/>
            <person name="Spooner D."/>
            <person name="Van Deynze A."/>
            <person name="Simon P."/>
        </authorList>
    </citation>
    <scope>NUCLEOTIDE SEQUENCE [LARGE SCALE GENOMIC DNA]</scope>
    <source>
        <tissue evidence="7">Leaf</tissue>
    </source>
</reference>
<dbReference type="AlphaFoldDB" id="A0A166IKG7"/>
<evidence type="ECO:0000256" key="3">
    <source>
        <dbReference type="ARBA" id="ARBA00023125"/>
    </source>
</evidence>
<dbReference type="Gene3D" id="2.40.330.10">
    <property type="entry name" value="DNA-binding pseudobarrel domain"/>
    <property type="match status" value="3"/>
</dbReference>
<dbReference type="GO" id="GO:0003677">
    <property type="term" value="F:DNA binding"/>
    <property type="evidence" value="ECO:0007669"/>
    <property type="project" value="UniProtKB-KW"/>
</dbReference>
<keyword evidence="4" id="KW-0804">Transcription</keyword>
<dbReference type="PANTHER" id="PTHR31391:SF4">
    <property type="entry name" value="B3 DOMAIN-CONTAINING PROTEIN OS03G0184500"/>
    <property type="match status" value="1"/>
</dbReference>
<dbReference type="OMA" id="QIWHDEM"/>
<feature type="domain" description="TF-B3" evidence="6">
    <location>
        <begin position="397"/>
        <end position="490"/>
    </location>
</feature>
<keyword evidence="5" id="KW-0539">Nucleus</keyword>
<proteinExistence type="predicted"/>
<accession>A0A166IKG7</accession>
<dbReference type="PANTHER" id="PTHR31391">
    <property type="entry name" value="B3 DOMAIN-CONTAINING PROTEIN OS11G0197600-RELATED"/>
    <property type="match status" value="1"/>
</dbReference>
<feature type="domain" description="TF-B3" evidence="6">
    <location>
        <begin position="279"/>
        <end position="361"/>
    </location>
</feature>
<evidence type="ECO:0000256" key="5">
    <source>
        <dbReference type="ARBA" id="ARBA00023242"/>
    </source>
</evidence>
<dbReference type="CDD" id="cd10017">
    <property type="entry name" value="B3_DNA"/>
    <property type="match status" value="3"/>
</dbReference>
<keyword evidence="2" id="KW-0805">Transcription regulation</keyword>
<keyword evidence="3" id="KW-0238">DNA-binding</keyword>
<evidence type="ECO:0000256" key="4">
    <source>
        <dbReference type="ARBA" id="ARBA00023163"/>
    </source>
</evidence>
<dbReference type="InterPro" id="IPR003340">
    <property type="entry name" value="B3_DNA-bd"/>
</dbReference>
<dbReference type="GO" id="GO:0005634">
    <property type="term" value="C:nucleus"/>
    <property type="evidence" value="ECO:0007669"/>
    <property type="project" value="UniProtKB-SubCell"/>
</dbReference>
<comment type="subcellular location">
    <subcellularLocation>
        <location evidence="1">Nucleus</location>
    </subcellularLocation>
</comment>
<protein>
    <recommendedName>
        <fullName evidence="6">TF-B3 domain-containing protein</fullName>
    </recommendedName>
</protein>
<evidence type="ECO:0000256" key="2">
    <source>
        <dbReference type="ARBA" id="ARBA00023015"/>
    </source>
</evidence>
<dbReference type="Gramene" id="KZN11221">
    <property type="protein sequence ID" value="KZN11221"/>
    <property type="gene ID" value="DCAR_003877"/>
</dbReference>
<dbReference type="InterPro" id="IPR015300">
    <property type="entry name" value="DNA-bd_pseudobarrel_sf"/>
</dbReference>
<dbReference type="InterPro" id="IPR027417">
    <property type="entry name" value="P-loop_NTPase"/>
</dbReference>
<dbReference type="SMART" id="SM01019">
    <property type="entry name" value="B3"/>
    <property type="match status" value="3"/>
</dbReference>
<dbReference type="STRING" id="79200.A0A166IKG7"/>